<dbReference type="Gene3D" id="3.30.565.10">
    <property type="entry name" value="Histidine kinase-like ATPase, C-terminal domain"/>
    <property type="match status" value="1"/>
</dbReference>
<evidence type="ECO:0000259" key="19">
    <source>
        <dbReference type="PROSITE" id="PS50109"/>
    </source>
</evidence>
<dbReference type="Gene3D" id="1.20.5.1930">
    <property type="match status" value="1"/>
</dbReference>
<dbReference type="Pfam" id="PF02518">
    <property type="entry name" value="HATPase_c"/>
    <property type="match status" value="1"/>
</dbReference>
<dbReference type="Pfam" id="PF16448">
    <property type="entry name" value="LapD_MoxY_N"/>
    <property type="match status" value="1"/>
</dbReference>
<keyword evidence="18" id="KW-1133">Transmembrane helix</keyword>
<protein>
    <recommendedName>
        <fullName evidence="6">Oxygen sensor histidine kinase NreB</fullName>
        <ecNumber evidence="5">2.7.13.3</ecNumber>
    </recommendedName>
    <alternativeName>
        <fullName evidence="17">Nitrogen regulation protein B</fullName>
    </alternativeName>
</protein>
<dbReference type="Pfam" id="PF00672">
    <property type="entry name" value="HAMP"/>
    <property type="match status" value="1"/>
</dbReference>
<dbReference type="CDD" id="cd16917">
    <property type="entry name" value="HATPase_UhpB-NarQ-NarX-like"/>
    <property type="match status" value="1"/>
</dbReference>
<dbReference type="PRINTS" id="PR00344">
    <property type="entry name" value="BCTRLSENSOR"/>
</dbReference>
<feature type="transmembrane region" description="Helical" evidence="18">
    <location>
        <begin position="6"/>
        <end position="28"/>
    </location>
</feature>
<reference evidence="21 22" key="1">
    <citation type="journal article" date="2018" name="Environ. Microbiol.">
        <title>Isolation and genomic characterization of Novimethylophilus kurashikiensis gen. nov. sp. nov., a new lanthanide-dependent methylotrophic species of Methylophilaceae.</title>
        <authorList>
            <person name="Lv H."/>
            <person name="Sahin N."/>
            <person name="Tani A."/>
        </authorList>
    </citation>
    <scope>NUCLEOTIDE SEQUENCE [LARGE SCALE GENOMIC DNA]</scope>
    <source>
        <strain evidence="21 22">La2-4</strain>
    </source>
</reference>
<evidence type="ECO:0000256" key="14">
    <source>
        <dbReference type="ARBA" id="ARBA00023012"/>
    </source>
</evidence>
<keyword evidence="12 21" id="KW-0418">Kinase</keyword>
<dbReference type="SMART" id="SM00304">
    <property type="entry name" value="HAMP"/>
    <property type="match status" value="1"/>
</dbReference>
<evidence type="ECO:0000256" key="4">
    <source>
        <dbReference type="ARBA" id="ARBA00004496"/>
    </source>
</evidence>
<dbReference type="InterPro" id="IPR003594">
    <property type="entry name" value="HATPase_dom"/>
</dbReference>
<evidence type="ECO:0000259" key="20">
    <source>
        <dbReference type="PROSITE" id="PS50885"/>
    </source>
</evidence>
<dbReference type="GO" id="GO:0051539">
    <property type="term" value="F:4 iron, 4 sulfur cluster binding"/>
    <property type="evidence" value="ECO:0007669"/>
    <property type="project" value="UniProtKB-KW"/>
</dbReference>
<dbReference type="EC" id="2.7.13.3" evidence="5"/>
<dbReference type="SMART" id="SM00387">
    <property type="entry name" value="HATPase_c"/>
    <property type="match status" value="1"/>
</dbReference>
<dbReference type="InterPro" id="IPR003660">
    <property type="entry name" value="HAMP_dom"/>
</dbReference>
<feature type="domain" description="Histidine kinase" evidence="19">
    <location>
        <begin position="254"/>
        <end position="448"/>
    </location>
</feature>
<dbReference type="EMBL" id="BDOQ01000023">
    <property type="protein sequence ID" value="GBG15947.1"/>
    <property type="molecule type" value="Genomic_DNA"/>
</dbReference>
<evidence type="ECO:0000256" key="6">
    <source>
        <dbReference type="ARBA" id="ARBA00017322"/>
    </source>
</evidence>
<dbReference type="AlphaFoldDB" id="A0A2R5FCL2"/>
<keyword evidence="13" id="KW-0408">Iron</keyword>
<dbReference type="GO" id="GO:0016020">
    <property type="term" value="C:membrane"/>
    <property type="evidence" value="ECO:0007669"/>
    <property type="project" value="UniProtKB-SubCell"/>
</dbReference>
<dbReference type="GO" id="GO:0005737">
    <property type="term" value="C:cytoplasm"/>
    <property type="evidence" value="ECO:0007669"/>
    <property type="project" value="UniProtKB-SubCell"/>
</dbReference>
<comment type="subcellular location">
    <subcellularLocation>
        <location evidence="4">Cytoplasm</location>
    </subcellularLocation>
    <subcellularLocation>
        <location evidence="3">Membrane</location>
    </subcellularLocation>
</comment>
<evidence type="ECO:0000313" key="22">
    <source>
        <dbReference type="Proteomes" id="UP000245081"/>
    </source>
</evidence>
<dbReference type="InterPro" id="IPR050482">
    <property type="entry name" value="Sensor_HK_TwoCompSys"/>
</dbReference>
<dbReference type="PANTHER" id="PTHR24421">
    <property type="entry name" value="NITRATE/NITRITE SENSOR PROTEIN NARX-RELATED"/>
    <property type="match status" value="1"/>
</dbReference>
<evidence type="ECO:0000256" key="18">
    <source>
        <dbReference type="SAM" id="Phobius"/>
    </source>
</evidence>
<dbReference type="Proteomes" id="UP000245081">
    <property type="component" value="Unassembled WGS sequence"/>
</dbReference>
<name>A0A2R5FCL2_9PROT</name>
<evidence type="ECO:0000256" key="5">
    <source>
        <dbReference type="ARBA" id="ARBA00012438"/>
    </source>
</evidence>
<evidence type="ECO:0000256" key="13">
    <source>
        <dbReference type="ARBA" id="ARBA00023004"/>
    </source>
</evidence>
<dbReference type="InterPro" id="IPR005467">
    <property type="entry name" value="His_kinase_dom"/>
</dbReference>
<comment type="catalytic activity">
    <reaction evidence="1">
        <text>ATP + protein L-histidine = ADP + protein N-phospho-L-histidine.</text>
        <dbReference type="EC" id="2.7.13.3"/>
    </reaction>
</comment>
<dbReference type="InterPro" id="IPR011712">
    <property type="entry name" value="Sig_transdc_His_kin_sub3_dim/P"/>
</dbReference>
<gene>
    <name evidence="21" type="primary">uhpB</name>
    <name evidence="21" type="ORF">NMK_3567</name>
</gene>
<keyword evidence="18" id="KW-0472">Membrane</keyword>
<evidence type="ECO:0000256" key="2">
    <source>
        <dbReference type="ARBA" id="ARBA00001966"/>
    </source>
</evidence>
<dbReference type="InterPro" id="IPR036890">
    <property type="entry name" value="HATPase_C_sf"/>
</dbReference>
<sequence length="450" mass="50899">MSLKLRLNLIITGLLMLIVLAGTILTLINARQNVRAEVASAERLALYLFDTALFNNSALVLRNDEGRPFQLQRLDHMRHLHIEFRDLQGHVLDSNQPRSPRRVHSEAPDWFEALLNRITPPWESQIRHVEYRGQLIGQLVITPDPTYEYAEIWKQITDSTTLAIIFFVSVNLMIAWAVGQALKPTENILQALNELERGNLKARLPGFDLPELARIGEKFNRMVETLELSISRNHRLTQQLITLQEEERKSLARDLHDEFGQCLTAIHTDATVVLRQAETKYPEIKDSAAAISELSRHLMDLVKGLLQRLRPGILDELGLEAALHDLADTWQSRNEDAEIQFSSHGIPPVIAETTEITAYRLVQECLTNVTRHAQAKNVTVTIEREIRNESIDLRISVRDDGKGFDPNRTDGMGLPGMRERVEGLGGGLIVDSSLGQGTEIRAWIPVRDEA</sequence>
<dbReference type="PROSITE" id="PS50885">
    <property type="entry name" value="HAMP"/>
    <property type="match status" value="1"/>
</dbReference>
<dbReference type="RefSeq" id="WP_109017092.1">
    <property type="nucleotide sequence ID" value="NZ_BDOQ01000023.1"/>
</dbReference>
<evidence type="ECO:0000256" key="7">
    <source>
        <dbReference type="ARBA" id="ARBA00022485"/>
    </source>
</evidence>
<proteinExistence type="predicted"/>
<keyword evidence="10 21" id="KW-0808">Transferase</keyword>
<evidence type="ECO:0000256" key="17">
    <source>
        <dbReference type="ARBA" id="ARBA00030800"/>
    </source>
</evidence>
<evidence type="ECO:0000256" key="10">
    <source>
        <dbReference type="ARBA" id="ARBA00022679"/>
    </source>
</evidence>
<accession>A0A2R5FCL2</accession>
<keyword evidence="18" id="KW-0812">Transmembrane</keyword>
<dbReference type="GO" id="GO:0046872">
    <property type="term" value="F:metal ion binding"/>
    <property type="evidence" value="ECO:0007669"/>
    <property type="project" value="UniProtKB-KW"/>
</dbReference>
<evidence type="ECO:0000256" key="3">
    <source>
        <dbReference type="ARBA" id="ARBA00004370"/>
    </source>
</evidence>
<dbReference type="InterPro" id="IPR032244">
    <property type="entry name" value="LapD_MoxY_N"/>
</dbReference>
<comment type="caution">
    <text evidence="21">The sequence shown here is derived from an EMBL/GenBank/DDBJ whole genome shotgun (WGS) entry which is preliminary data.</text>
</comment>
<keyword evidence="14" id="KW-0902">Two-component regulatory system</keyword>
<evidence type="ECO:0000256" key="1">
    <source>
        <dbReference type="ARBA" id="ARBA00000085"/>
    </source>
</evidence>
<keyword evidence="15" id="KW-0411">Iron-sulfur</keyword>
<evidence type="ECO:0000256" key="11">
    <source>
        <dbReference type="ARBA" id="ARBA00022723"/>
    </source>
</evidence>
<keyword evidence="7" id="KW-0004">4Fe-4S</keyword>
<dbReference type="PANTHER" id="PTHR24421:SF58">
    <property type="entry name" value="SIGNAL TRANSDUCTION HISTIDINE-PROTEIN KINASE_PHOSPHATASE UHPB"/>
    <property type="match status" value="1"/>
</dbReference>
<organism evidence="21 22">
    <name type="scientific">Novimethylophilus kurashikiensis</name>
    <dbReference type="NCBI Taxonomy" id="1825523"/>
    <lineage>
        <taxon>Bacteria</taxon>
        <taxon>Pseudomonadati</taxon>
        <taxon>Pseudomonadota</taxon>
        <taxon>Betaproteobacteria</taxon>
        <taxon>Nitrosomonadales</taxon>
        <taxon>Methylophilaceae</taxon>
        <taxon>Novimethylophilus</taxon>
    </lineage>
</organism>
<dbReference type="InterPro" id="IPR004358">
    <property type="entry name" value="Sig_transdc_His_kin-like_C"/>
</dbReference>
<keyword evidence="22" id="KW-1185">Reference proteome</keyword>
<dbReference type="GO" id="GO:0000155">
    <property type="term" value="F:phosphorelay sensor kinase activity"/>
    <property type="evidence" value="ECO:0007669"/>
    <property type="project" value="InterPro"/>
</dbReference>
<keyword evidence="9" id="KW-0597">Phosphoprotein</keyword>
<dbReference type="PROSITE" id="PS50109">
    <property type="entry name" value="HIS_KIN"/>
    <property type="match status" value="1"/>
</dbReference>
<evidence type="ECO:0000256" key="12">
    <source>
        <dbReference type="ARBA" id="ARBA00022777"/>
    </source>
</evidence>
<evidence type="ECO:0000313" key="21">
    <source>
        <dbReference type="EMBL" id="GBG15947.1"/>
    </source>
</evidence>
<dbReference type="SUPFAM" id="SSF55874">
    <property type="entry name" value="ATPase domain of HSP90 chaperone/DNA topoisomerase II/histidine kinase"/>
    <property type="match status" value="1"/>
</dbReference>
<dbReference type="GO" id="GO:0046983">
    <property type="term" value="F:protein dimerization activity"/>
    <property type="evidence" value="ECO:0007669"/>
    <property type="project" value="InterPro"/>
</dbReference>
<evidence type="ECO:0000256" key="9">
    <source>
        <dbReference type="ARBA" id="ARBA00022553"/>
    </source>
</evidence>
<evidence type="ECO:0000256" key="16">
    <source>
        <dbReference type="ARBA" id="ARBA00024827"/>
    </source>
</evidence>
<dbReference type="CDD" id="cd06225">
    <property type="entry name" value="HAMP"/>
    <property type="match status" value="1"/>
</dbReference>
<dbReference type="Gene3D" id="6.10.340.10">
    <property type="match status" value="1"/>
</dbReference>
<dbReference type="Pfam" id="PF07730">
    <property type="entry name" value="HisKA_3"/>
    <property type="match status" value="1"/>
</dbReference>
<evidence type="ECO:0000256" key="15">
    <source>
        <dbReference type="ARBA" id="ARBA00023014"/>
    </source>
</evidence>
<comment type="function">
    <text evidence="16">Member of the two-component regulatory system NreB/NreC involved in the control of dissimilatory nitrate/nitrite reduction in response to oxygen. NreB functions as a direct oxygen sensor histidine kinase which is autophosphorylated, in the absence of oxygen, probably at the conserved histidine residue, and transfers its phosphate group probably to a conserved aspartate residue of NreC. NreB/NreC activates the expression of the nitrate (narGHJI) and nitrite (nir) reductase operons, as well as the putative nitrate transporter gene narT.</text>
</comment>
<evidence type="ECO:0000256" key="8">
    <source>
        <dbReference type="ARBA" id="ARBA00022490"/>
    </source>
</evidence>
<keyword evidence="8" id="KW-0963">Cytoplasm</keyword>
<keyword evidence="11" id="KW-0479">Metal-binding</keyword>
<comment type="cofactor">
    <cofactor evidence="2">
        <name>[4Fe-4S] cluster</name>
        <dbReference type="ChEBI" id="CHEBI:49883"/>
    </cofactor>
</comment>
<feature type="domain" description="HAMP" evidence="20">
    <location>
        <begin position="179"/>
        <end position="231"/>
    </location>
</feature>
<dbReference type="OrthoDB" id="9813412at2"/>